<dbReference type="Proteomes" id="UP000572635">
    <property type="component" value="Unassembled WGS sequence"/>
</dbReference>
<dbReference type="GO" id="GO:0005737">
    <property type="term" value="C:cytoplasm"/>
    <property type="evidence" value="ECO:0007669"/>
    <property type="project" value="TreeGrafter"/>
</dbReference>
<dbReference type="AlphaFoldDB" id="A0A7W8VE50"/>
<dbReference type="InterPro" id="IPR011268">
    <property type="entry name" value="Purine_phosphorylase"/>
</dbReference>
<feature type="domain" description="Nucleoside phosphorylase" evidence="8">
    <location>
        <begin position="54"/>
        <end position="265"/>
    </location>
</feature>
<accession>A0A7W8VE50</accession>
<name>A0A7W8VE50_9ACTN</name>
<comment type="similarity">
    <text evidence="3 7">Belongs to the PNP/MTAP phosphorylase family.</text>
</comment>
<dbReference type="CDD" id="cd09009">
    <property type="entry name" value="PNP-EcPNPII_like"/>
    <property type="match status" value="1"/>
</dbReference>
<sequence length="268" mass="27602">MATTTAAAKERASAAAEELTARTGADSFDAAVVLGSGWGVLADRLGTADTEVDAGELPGFTAPSTPEHSSQVRSVWVGSKRVALFGGRVHLFETRDPLRAVHAVRTAIAAGARTVVLTGSAGSLRTDFAVGQPILVRDHVNLTGASPLVGPDFVDLTRAYSARLRGLAREVDPSLAEGVYAEIAGPQLATPAELAMIRAAGADLVGHSLALEAIAAVEMGAEVLAVSAVSNDAVASVVEPFDREQATEAARHAADRTAPLLHEVLMRA</sequence>
<evidence type="ECO:0000256" key="3">
    <source>
        <dbReference type="ARBA" id="ARBA00006751"/>
    </source>
</evidence>
<comment type="caution">
    <text evidence="9">The sequence shown here is derived from an EMBL/GenBank/DDBJ whole genome shotgun (WGS) entry which is preliminary data.</text>
</comment>
<evidence type="ECO:0000256" key="6">
    <source>
        <dbReference type="ARBA" id="ARBA00048556"/>
    </source>
</evidence>
<organism evidence="9 10">
    <name type="scientific">Nocardiopsis composta</name>
    <dbReference type="NCBI Taxonomy" id="157465"/>
    <lineage>
        <taxon>Bacteria</taxon>
        <taxon>Bacillati</taxon>
        <taxon>Actinomycetota</taxon>
        <taxon>Actinomycetes</taxon>
        <taxon>Streptosporangiales</taxon>
        <taxon>Nocardiopsidaceae</taxon>
        <taxon>Nocardiopsis</taxon>
    </lineage>
</organism>
<comment type="function">
    <text evidence="1">The purine nucleoside phosphorylases catalyze the phosphorolytic breakdown of the N-glycosidic bond in the beta-(deoxy)ribonucleoside molecules, with the formation of the corresponding free purine bases and pentose-1-phosphate. Cleaves guanosine, inosine, 2'-deoxyguanosine and 2'-deoxyinosine.</text>
</comment>
<comment type="catalytic activity">
    <reaction evidence="6">
        <text>a purine 2'-deoxy-D-ribonucleoside + phosphate = a purine nucleobase + 2-deoxy-alpha-D-ribose 1-phosphate</text>
        <dbReference type="Rhea" id="RHEA:36431"/>
        <dbReference type="ChEBI" id="CHEBI:26386"/>
        <dbReference type="ChEBI" id="CHEBI:43474"/>
        <dbReference type="ChEBI" id="CHEBI:57259"/>
        <dbReference type="ChEBI" id="CHEBI:142361"/>
        <dbReference type="EC" id="2.4.2.1"/>
    </reaction>
</comment>
<evidence type="ECO:0000256" key="5">
    <source>
        <dbReference type="ARBA" id="ARBA00022679"/>
    </source>
</evidence>
<dbReference type="EMBL" id="JACHDB010000001">
    <property type="protein sequence ID" value="MBB5432942.1"/>
    <property type="molecule type" value="Genomic_DNA"/>
</dbReference>
<dbReference type="PANTHER" id="PTHR11904:SF9">
    <property type="entry name" value="PURINE NUCLEOSIDE PHOSPHORYLASE-RELATED"/>
    <property type="match status" value="1"/>
</dbReference>
<dbReference type="GO" id="GO:0004731">
    <property type="term" value="F:purine-nucleoside phosphorylase activity"/>
    <property type="evidence" value="ECO:0007669"/>
    <property type="project" value="UniProtKB-EC"/>
</dbReference>
<evidence type="ECO:0000256" key="2">
    <source>
        <dbReference type="ARBA" id="ARBA00005058"/>
    </source>
</evidence>
<dbReference type="EC" id="2.4.2.1" evidence="7"/>
<dbReference type="PIRSF" id="PIRSF000477">
    <property type="entry name" value="PurNPase"/>
    <property type="match status" value="1"/>
</dbReference>
<dbReference type="SUPFAM" id="SSF53167">
    <property type="entry name" value="Purine and uridine phosphorylases"/>
    <property type="match status" value="1"/>
</dbReference>
<keyword evidence="4 7" id="KW-0328">Glycosyltransferase</keyword>
<keyword evidence="5 7" id="KW-0808">Transferase</keyword>
<evidence type="ECO:0000256" key="4">
    <source>
        <dbReference type="ARBA" id="ARBA00022676"/>
    </source>
</evidence>
<evidence type="ECO:0000256" key="7">
    <source>
        <dbReference type="PIRNR" id="PIRNR000477"/>
    </source>
</evidence>
<dbReference type="Pfam" id="PF01048">
    <property type="entry name" value="PNP_UDP_1"/>
    <property type="match status" value="1"/>
</dbReference>
<dbReference type="GO" id="GO:0009116">
    <property type="term" value="P:nucleoside metabolic process"/>
    <property type="evidence" value="ECO:0007669"/>
    <property type="project" value="InterPro"/>
</dbReference>
<evidence type="ECO:0000259" key="8">
    <source>
        <dbReference type="Pfam" id="PF01048"/>
    </source>
</evidence>
<gene>
    <name evidence="9" type="ORF">HDA36_003026</name>
</gene>
<evidence type="ECO:0000313" key="10">
    <source>
        <dbReference type="Proteomes" id="UP000572635"/>
    </source>
</evidence>
<dbReference type="UniPathway" id="UPA00606"/>
<dbReference type="RefSeq" id="WP_312893645.1">
    <property type="nucleotide sequence ID" value="NZ_BAAAJD010000134.1"/>
</dbReference>
<protein>
    <recommendedName>
        <fullName evidence="7">Purine nucleoside phosphorylase</fullName>
        <ecNumber evidence="7">2.4.2.1</ecNumber>
    </recommendedName>
    <alternativeName>
        <fullName evidence="7">Inosine-guanosine phosphorylase</fullName>
    </alternativeName>
</protein>
<dbReference type="InterPro" id="IPR000845">
    <property type="entry name" value="Nucleoside_phosphorylase_d"/>
</dbReference>
<dbReference type="InterPro" id="IPR035994">
    <property type="entry name" value="Nucleoside_phosphorylase_sf"/>
</dbReference>
<dbReference type="NCBIfam" id="NF006054">
    <property type="entry name" value="PRK08202.1"/>
    <property type="match status" value="1"/>
</dbReference>
<comment type="pathway">
    <text evidence="2 7">Purine metabolism; purine nucleoside salvage.</text>
</comment>
<evidence type="ECO:0000256" key="1">
    <source>
        <dbReference type="ARBA" id="ARBA00002678"/>
    </source>
</evidence>
<proteinExistence type="inferred from homology"/>
<reference evidence="9 10" key="1">
    <citation type="submission" date="2020-08" db="EMBL/GenBank/DDBJ databases">
        <title>Sequencing the genomes of 1000 actinobacteria strains.</title>
        <authorList>
            <person name="Klenk H.-P."/>
        </authorList>
    </citation>
    <scope>NUCLEOTIDE SEQUENCE [LARGE SCALE GENOMIC DNA]</scope>
    <source>
        <strain evidence="9 10">DSM 44551</strain>
    </source>
</reference>
<evidence type="ECO:0000313" key="9">
    <source>
        <dbReference type="EMBL" id="MBB5432942.1"/>
    </source>
</evidence>
<dbReference type="Gene3D" id="3.40.50.1580">
    <property type="entry name" value="Nucleoside phosphorylase domain"/>
    <property type="match status" value="1"/>
</dbReference>
<keyword evidence="10" id="KW-1185">Reference proteome</keyword>
<dbReference type="PANTHER" id="PTHR11904">
    <property type="entry name" value="METHYLTHIOADENOSINE/PURINE NUCLEOSIDE PHOSPHORYLASE"/>
    <property type="match status" value="1"/>
</dbReference>